<accession>A0A2T4YZE8</accession>
<dbReference type="PROSITE" id="PS51387">
    <property type="entry name" value="FAD_PCMH"/>
    <property type="match status" value="1"/>
</dbReference>
<dbReference type="InterPro" id="IPR016166">
    <property type="entry name" value="FAD-bd_PCMH"/>
</dbReference>
<dbReference type="AlphaFoldDB" id="A0A2T4YZE8"/>
<proteinExistence type="predicted"/>
<dbReference type="PANTHER" id="PTHR42659:SF2">
    <property type="entry name" value="XANTHINE DEHYDROGENASE SUBUNIT C-RELATED"/>
    <property type="match status" value="1"/>
</dbReference>
<name>A0A2T4YZE8_9HYPH</name>
<dbReference type="Gene3D" id="3.30.390.50">
    <property type="entry name" value="CO dehydrogenase flavoprotein, C-terminal domain"/>
    <property type="match status" value="1"/>
</dbReference>
<dbReference type="InterPro" id="IPR002346">
    <property type="entry name" value="Mopterin_DH_FAD-bd"/>
</dbReference>
<dbReference type="FunFam" id="3.30.465.10:FF:000017">
    <property type="entry name" value="Xanthine dehydrogenase, FAD binding subunit"/>
    <property type="match status" value="1"/>
</dbReference>
<dbReference type="Pfam" id="PF00941">
    <property type="entry name" value="FAD_binding_5"/>
    <property type="match status" value="1"/>
</dbReference>
<dbReference type="SUPFAM" id="SSF55447">
    <property type="entry name" value="CO dehydrogenase flavoprotein C-terminal domain-like"/>
    <property type="match status" value="1"/>
</dbReference>
<dbReference type="SMART" id="SM01092">
    <property type="entry name" value="CO_deh_flav_C"/>
    <property type="match status" value="1"/>
</dbReference>
<dbReference type="RefSeq" id="WP_108178713.1">
    <property type="nucleotide sequence ID" value="NZ_JAIESU010000013.1"/>
</dbReference>
<dbReference type="InterPro" id="IPR016169">
    <property type="entry name" value="FAD-bd_PCMH_sub2"/>
</dbReference>
<dbReference type="Gene3D" id="3.30.465.10">
    <property type="match status" value="1"/>
</dbReference>
<feature type="domain" description="FAD-binding PCMH-type" evidence="4">
    <location>
        <begin position="1"/>
        <end position="169"/>
    </location>
</feature>
<keyword evidence="1" id="KW-0285">Flavoprotein</keyword>
<dbReference type="Gene3D" id="3.30.43.10">
    <property type="entry name" value="Uridine Diphospho-n-acetylenolpyruvylglucosamine Reductase, domain 2"/>
    <property type="match status" value="1"/>
</dbReference>
<dbReference type="Pfam" id="PF03450">
    <property type="entry name" value="CO_deh_flav_C"/>
    <property type="match status" value="1"/>
</dbReference>
<dbReference type="InterPro" id="IPR005107">
    <property type="entry name" value="CO_DH_flav_C"/>
</dbReference>
<dbReference type="OrthoDB" id="9793944at2"/>
<protein>
    <submittedName>
        <fullName evidence="5">Carbon-monoxide dehydrogenase medium subunit</fullName>
    </submittedName>
</protein>
<evidence type="ECO:0000256" key="3">
    <source>
        <dbReference type="ARBA" id="ARBA00023002"/>
    </source>
</evidence>
<sequence length="265" mass="27609">MYPFKYQKAATVRGAVSLLKKAEDPKLLAGGHTLLPTMKQRLASPKTLIDLSGAGLSGIEQKGRSIVIGAMTTHAEVANSPLVQQAIPALAKLAGHIGDPQVRHRGTIGGSVANNDPAADYPAALMALGAVVHTSKRKIPADEFFAGMFSTALDEDEIITKVAFPIPSKAAYVKFPNPASRYAIVGVFVAKKGSNVRVAVTGAGSNGVFRHEAMEQALAKRFNPKSLEGVATPAADLNGDIHASADYRAHLVGVIAKRAVAAATA</sequence>
<dbReference type="GO" id="GO:0016491">
    <property type="term" value="F:oxidoreductase activity"/>
    <property type="evidence" value="ECO:0007669"/>
    <property type="project" value="UniProtKB-KW"/>
</dbReference>
<evidence type="ECO:0000256" key="1">
    <source>
        <dbReference type="ARBA" id="ARBA00022630"/>
    </source>
</evidence>
<dbReference type="InterPro" id="IPR036683">
    <property type="entry name" value="CO_DH_flav_C_dom_sf"/>
</dbReference>
<evidence type="ECO:0000313" key="5">
    <source>
        <dbReference type="EMBL" id="PTM52334.1"/>
    </source>
</evidence>
<comment type="caution">
    <text evidence="5">The sequence shown here is derived from an EMBL/GenBank/DDBJ whole genome shotgun (WGS) entry which is preliminary data.</text>
</comment>
<keyword evidence="3" id="KW-0560">Oxidoreductase</keyword>
<dbReference type="GO" id="GO:0071949">
    <property type="term" value="F:FAD binding"/>
    <property type="evidence" value="ECO:0007669"/>
    <property type="project" value="InterPro"/>
</dbReference>
<keyword evidence="6" id="KW-1185">Reference proteome</keyword>
<dbReference type="InterPro" id="IPR036318">
    <property type="entry name" value="FAD-bd_PCMH-like_sf"/>
</dbReference>
<dbReference type="InterPro" id="IPR016167">
    <property type="entry name" value="FAD-bd_PCMH_sub1"/>
</dbReference>
<keyword evidence="2" id="KW-0274">FAD</keyword>
<dbReference type="Proteomes" id="UP000241808">
    <property type="component" value="Unassembled WGS sequence"/>
</dbReference>
<dbReference type="PANTHER" id="PTHR42659">
    <property type="entry name" value="XANTHINE DEHYDROGENASE SUBUNIT C-RELATED"/>
    <property type="match status" value="1"/>
</dbReference>
<organism evidence="5 6">
    <name type="scientific">Phreatobacter oligotrophus</name>
    <dbReference type="NCBI Taxonomy" id="1122261"/>
    <lineage>
        <taxon>Bacteria</taxon>
        <taxon>Pseudomonadati</taxon>
        <taxon>Pseudomonadota</taxon>
        <taxon>Alphaproteobacteria</taxon>
        <taxon>Hyphomicrobiales</taxon>
        <taxon>Phreatobacteraceae</taxon>
        <taxon>Phreatobacter</taxon>
    </lineage>
</organism>
<evidence type="ECO:0000256" key="2">
    <source>
        <dbReference type="ARBA" id="ARBA00022827"/>
    </source>
</evidence>
<evidence type="ECO:0000259" key="4">
    <source>
        <dbReference type="PROSITE" id="PS51387"/>
    </source>
</evidence>
<evidence type="ECO:0000313" key="6">
    <source>
        <dbReference type="Proteomes" id="UP000241808"/>
    </source>
</evidence>
<gene>
    <name evidence="5" type="ORF">C8P69_108134</name>
</gene>
<dbReference type="SUPFAM" id="SSF56176">
    <property type="entry name" value="FAD-binding/transporter-associated domain-like"/>
    <property type="match status" value="1"/>
</dbReference>
<reference evidence="5 6" key="1">
    <citation type="submission" date="2018-04" db="EMBL/GenBank/DDBJ databases">
        <title>Genomic Encyclopedia of Archaeal and Bacterial Type Strains, Phase II (KMG-II): from individual species to whole genera.</title>
        <authorList>
            <person name="Goeker M."/>
        </authorList>
    </citation>
    <scope>NUCLEOTIDE SEQUENCE [LARGE SCALE GENOMIC DNA]</scope>
    <source>
        <strain evidence="5 6">DSM 25521</strain>
    </source>
</reference>
<dbReference type="InterPro" id="IPR051312">
    <property type="entry name" value="Diverse_Substr_Oxidored"/>
</dbReference>
<dbReference type="EMBL" id="PZZL01000008">
    <property type="protein sequence ID" value="PTM52334.1"/>
    <property type="molecule type" value="Genomic_DNA"/>
</dbReference>